<evidence type="ECO:0000256" key="2">
    <source>
        <dbReference type="ARBA" id="ARBA00022475"/>
    </source>
</evidence>
<gene>
    <name evidence="10" type="ORF">ACFSUF_07045</name>
</gene>
<dbReference type="GO" id="GO:0005524">
    <property type="term" value="F:ATP binding"/>
    <property type="evidence" value="ECO:0007669"/>
    <property type="project" value="UniProtKB-KW"/>
</dbReference>
<evidence type="ECO:0000256" key="5">
    <source>
        <dbReference type="ARBA" id="ARBA00022741"/>
    </source>
</evidence>
<evidence type="ECO:0000313" key="10">
    <source>
        <dbReference type="EMBL" id="MFD2612185.1"/>
    </source>
</evidence>
<comment type="caution">
    <text evidence="10">The sequence shown here is derived from an EMBL/GenBank/DDBJ whole genome shotgun (WGS) entry which is preliminary data.</text>
</comment>
<dbReference type="InterPro" id="IPR017871">
    <property type="entry name" value="ABC_transporter-like_CS"/>
</dbReference>
<dbReference type="CDD" id="cd03215">
    <property type="entry name" value="ABC_Carb_Monos_II"/>
    <property type="match status" value="1"/>
</dbReference>
<dbReference type="PROSITE" id="PS50893">
    <property type="entry name" value="ABC_TRANSPORTER_2"/>
    <property type="match status" value="2"/>
</dbReference>
<keyword evidence="8" id="KW-0472">Membrane</keyword>
<dbReference type="PANTHER" id="PTHR43790">
    <property type="entry name" value="CARBOHYDRATE TRANSPORT ATP-BINDING PROTEIN MG119-RELATED"/>
    <property type="match status" value="1"/>
</dbReference>
<evidence type="ECO:0000256" key="3">
    <source>
        <dbReference type="ARBA" id="ARBA00022597"/>
    </source>
</evidence>
<name>A0ABW5PCI1_9BACL</name>
<keyword evidence="1" id="KW-0813">Transport</keyword>
<dbReference type="CDD" id="cd03216">
    <property type="entry name" value="ABC_Carb_Monos_I"/>
    <property type="match status" value="1"/>
</dbReference>
<evidence type="ECO:0000256" key="1">
    <source>
        <dbReference type="ARBA" id="ARBA00022448"/>
    </source>
</evidence>
<keyword evidence="6 10" id="KW-0067">ATP-binding</keyword>
<dbReference type="RefSeq" id="WP_377601474.1">
    <property type="nucleotide sequence ID" value="NZ_JBHUME010000005.1"/>
</dbReference>
<evidence type="ECO:0000259" key="9">
    <source>
        <dbReference type="PROSITE" id="PS50893"/>
    </source>
</evidence>
<sequence>MTKLSTVLEMKQISKEFPGVKALNGVDFTLYGGEIHALLGANGAGKSTMMKILSGAYQADDGTIVLKGQPLVIREPADAIRNGIVCVYQEVDTALVPELTVAENIMIDRLSGKGMGWVNWHALDKEAGKVMQGIGLSLPVRKKVSELSLSEKQLVLISRAVAQQAKIIIFDEPTAPLSLSEAERLFTLMRKLKAEGVACVFITHRLPEVFAVCDRITVMRDGRWISTRTSDETSIPAVISDMLGRSFEEEFPKKDVPVGDPLLEVRDLRRGTRVRGASLAVRAGEIVGVAGLVGAGKTELSRLLFGADAPEHGAILLRGKPLRLRSPHDAVKHGIVLVPEERRKEGVLVGESVAANLTLPTLQRLSVLGFIRSAAESAAASSLVQRLGIKTPGLKQKVAHLSGGNQQKVAVGKWLPAGADIFLFDEPTKGVDIGAKRDIYSLIGELAAEGKGIVYFSCEINEVLGIADRILVMCDGVIVKELTRAEATQDAILYYASGGGQ</sequence>
<accession>A0ABW5PCI1</accession>
<keyword evidence="4" id="KW-0677">Repeat</keyword>
<dbReference type="Gene3D" id="3.40.50.300">
    <property type="entry name" value="P-loop containing nucleotide triphosphate hydrolases"/>
    <property type="match status" value="2"/>
</dbReference>
<keyword evidence="2" id="KW-1003">Cell membrane</keyword>
<dbReference type="EMBL" id="JBHUME010000005">
    <property type="protein sequence ID" value="MFD2612185.1"/>
    <property type="molecule type" value="Genomic_DNA"/>
</dbReference>
<dbReference type="PROSITE" id="PS00211">
    <property type="entry name" value="ABC_TRANSPORTER_1"/>
    <property type="match status" value="1"/>
</dbReference>
<dbReference type="InterPro" id="IPR050107">
    <property type="entry name" value="ABC_carbohydrate_import_ATPase"/>
</dbReference>
<evidence type="ECO:0000256" key="7">
    <source>
        <dbReference type="ARBA" id="ARBA00022967"/>
    </source>
</evidence>
<keyword evidence="5" id="KW-0547">Nucleotide-binding</keyword>
<evidence type="ECO:0000256" key="4">
    <source>
        <dbReference type="ARBA" id="ARBA00022737"/>
    </source>
</evidence>
<dbReference type="InterPro" id="IPR003593">
    <property type="entry name" value="AAA+_ATPase"/>
</dbReference>
<feature type="domain" description="ABC transporter" evidence="9">
    <location>
        <begin position="8"/>
        <end position="246"/>
    </location>
</feature>
<feature type="domain" description="ABC transporter" evidence="9">
    <location>
        <begin position="256"/>
        <end position="500"/>
    </location>
</feature>
<dbReference type="InterPro" id="IPR027417">
    <property type="entry name" value="P-loop_NTPase"/>
</dbReference>
<protein>
    <submittedName>
        <fullName evidence="10">Sugar ABC transporter ATP-binding protein</fullName>
    </submittedName>
</protein>
<dbReference type="Pfam" id="PF00005">
    <property type="entry name" value="ABC_tran"/>
    <property type="match status" value="2"/>
</dbReference>
<reference evidence="11" key="1">
    <citation type="journal article" date="2019" name="Int. J. Syst. Evol. Microbiol.">
        <title>The Global Catalogue of Microorganisms (GCM) 10K type strain sequencing project: providing services to taxonomists for standard genome sequencing and annotation.</title>
        <authorList>
            <consortium name="The Broad Institute Genomics Platform"/>
            <consortium name="The Broad Institute Genome Sequencing Center for Infectious Disease"/>
            <person name="Wu L."/>
            <person name="Ma J."/>
        </authorList>
    </citation>
    <scope>NUCLEOTIDE SEQUENCE [LARGE SCALE GENOMIC DNA]</scope>
    <source>
        <strain evidence="11">KCTC 3950</strain>
    </source>
</reference>
<organism evidence="10 11">
    <name type="scientific">Paenibacillus gansuensis</name>
    <dbReference type="NCBI Taxonomy" id="306542"/>
    <lineage>
        <taxon>Bacteria</taxon>
        <taxon>Bacillati</taxon>
        <taxon>Bacillota</taxon>
        <taxon>Bacilli</taxon>
        <taxon>Bacillales</taxon>
        <taxon>Paenibacillaceae</taxon>
        <taxon>Paenibacillus</taxon>
    </lineage>
</organism>
<keyword evidence="11" id="KW-1185">Reference proteome</keyword>
<proteinExistence type="predicted"/>
<dbReference type="Proteomes" id="UP001597541">
    <property type="component" value="Unassembled WGS sequence"/>
</dbReference>
<dbReference type="SMART" id="SM00382">
    <property type="entry name" value="AAA"/>
    <property type="match status" value="2"/>
</dbReference>
<keyword evidence="7" id="KW-1278">Translocase</keyword>
<keyword evidence="3" id="KW-0762">Sugar transport</keyword>
<dbReference type="SUPFAM" id="SSF52540">
    <property type="entry name" value="P-loop containing nucleoside triphosphate hydrolases"/>
    <property type="match status" value="2"/>
</dbReference>
<evidence type="ECO:0000256" key="8">
    <source>
        <dbReference type="ARBA" id="ARBA00023136"/>
    </source>
</evidence>
<evidence type="ECO:0000256" key="6">
    <source>
        <dbReference type="ARBA" id="ARBA00022840"/>
    </source>
</evidence>
<evidence type="ECO:0000313" key="11">
    <source>
        <dbReference type="Proteomes" id="UP001597541"/>
    </source>
</evidence>
<dbReference type="PANTHER" id="PTHR43790:SF3">
    <property type="entry name" value="D-ALLOSE IMPORT ATP-BINDING PROTEIN ALSA-RELATED"/>
    <property type="match status" value="1"/>
</dbReference>
<dbReference type="InterPro" id="IPR003439">
    <property type="entry name" value="ABC_transporter-like_ATP-bd"/>
</dbReference>